<sequence length="96" mass="11147">MPKRIAVQQGLNEIKERLIRDGYEVFDIDSGRNVEAVIYMADGYNIPDYSQFTNMNEGTSADIGRGMILINAKNKSIEEIEYIIENRVYTRIFDYE</sequence>
<dbReference type="RefSeq" id="WP_006315879.1">
    <property type="nucleotide sequence ID" value="NZ_ARZA01000239.1"/>
</dbReference>
<reference evidence="1 2" key="1">
    <citation type="journal article" date="2015" name="Geomicrobiol. J.">
        <title>Caldisalinibacter kiritimatiensis gen. nov., sp. nov., a moderately thermohalophilic thiosulfate-reducing bacterium from a hypersaline microbial mat.</title>
        <authorList>
            <person name="Ben Hania W."/>
            <person name="Joseph M."/>
            <person name="Fiebig A."/>
            <person name="Bunk B."/>
            <person name="Klenk H.-P."/>
            <person name="Fardeau M.-L."/>
            <person name="Spring S."/>
        </authorList>
    </citation>
    <scope>NUCLEOTIDE SEQUENCE [LARGE SCALE GENOMIC DNA]</scope>
    <source>
        <strain evidence="1 2">L21-TH-D2</strain>
    </source>
</reference>
<dbReference type="Pfam" id="PF03698">
    <property type="entry name" value="UPF0180"/>
    <property type="match status" value="1"/>
</dbReference>
<keyword evidence="2" id="KW-1185">Reference proteome</keyword>
<evidence type="ECO:0000313" key="1">
    <source>
        <dbReference type="EMBL" id="EOC99785.1"/>
    </source>
</evidence>
<proteinExistence type="predicted"/>
<organism evidence="1 2">
    <name type="scientific">Caldisalinibacter kiritimatiensis</name>
    <dbReference type="NCBI Taxonomy" id="1304284"/>
    <lineage>
        <taxon>Bacteria</taxon>
        <taxon>Bacillati</taxon>
        <taxon>Bacillota</taxon>
        <taxon>Tissierellia</taxon>
        <taxon>Tissierellales</taxon>
        <taxon>Thermohalobacteraceae</taxon>
        <taxon>Caldisalinibacter</taxon>
    </lineage>
</organism>
<dbReference type="EMBL" id="ARZA01000239">
    <property type="protein sequence ID" value="EOC99785.1"/>
    <property type="molecule type" value="Genomic_DNA"/>
</dbReference>
<dbReference type="InterPro" id="IPR005370">
    <property type="entry name" value="UPF0180"/>
</dbReference>
<protein>
    <recommendedName>
        <fullName evidence="3">YkuS family protein</fullName>
    </recommendedName>
</protein>
<dbReference type="AlphaFoldDB" id="R1CM48"/>
<dbReference type="eggNOG" id="ENOG5033ISX">
    <property type="taxonomic scope" value="Bacteria"/>
</dbReference>
<comment type="caution">
    <text evidence="1">The sequence shown here is derived from an EMBL/GenBank/DDBJ whole genome shotgun (WGS) entry which is preliminary data.</text>
</comment>
<dbReference type="Proteomes" id="UP000013378">
    <property type="component" value="Unassembled WGS sequence"/>
</dbReference>
<name>R1CM48_9FIRM</name>
<evidence type="ECO:0000313" key="2">
    <source>
        <dbReference type="Proteomes" id="UP000013378"/>
    </source>
</evidence>
<gene>
    <name evidence="1" type="ORF">L21TH_2184</name>
</gene>
<dbReference type="OrthoDB" id="1954110at2"/>
<dbReference type="STRING" id="1304284.L21TH_2184"/>
<accession>R1CM48</accession>
<evidence type="ECO:0008006" key="3">
    <source>
        <dbReference type="Google" id="ProtNLM"/>
    </source>
</evidence>